<dbReference type="EMBL" id="KI545873">
    <property type="protein sequence ID" value="EST06101.1"/>
    <property type="molecule type" value="Genomic_DNA"/>
</dbReference>
<evidence type="ECO:0000313" key="12">
    <source>
        <dbReference type="Proteomes" id="UP000019377"/>
    </source>
</evidence>
<dbReference type="SUPFAM" id="SSF50969">
    <property type="entry name" value="YVTN repeat-like/Quinoprotein amine dehydrogenase"/>
    <property type="match status" value="1"/>
</dbReference>
<dbReference type="PANTHER" id="PTHR31913:SF0">
    <property type="entry name" value="VACUOLAR IMPORT AND DEGRADATION PROTEIN 27"/>
    <property type="match status" value="1"/>
</dbReference>
<dbReference type="InterPro" id="IPR040768">
    <property type="entry name" value="Vid27_PH"/>
</dbReference>
<keyword evidence="5" id="KW-0508">mRNA splicing</keyword>
<dbReference type="InterPro" id="IPR037200">
    <property type="entry name" value="Isy1_sf"/>
</dbReference>
<dbReference type="GO" id="GO:0000350">
    <property type="term" value="P:generation of catalytic spliceosome for second transesterification step"/>
    <property type="evidence" value="ECO:0007669"/>
    <property type="project" value="InterPro"/>
</dbReference>
<feature type="region of interest" description="Disordered" evidence="7">
    <location>
        <begin position="933"/>
        <end position="962"/>
    </location>
</feature>
<comment type="similarity">
    <text evidence="2">Belongs to the ISY1 family.</text>
</comment>
<evidence type="ECO:0000256" key="3">
    <source>
        <dbReference type="ARBA" id="ARBA00022664"/>
    </source>
</evidence>
<evidence type="ECO:0008006" key="13">
    <source>
        <dbReference type="Google" id="ProtNLM"/>
    </source>
</evidence>
<dbReference type="InterPro" id="IPR040979">
    <property type="entry name" value="Vid27_N"/>
</dbReference>
<evidence type="ECO:0000259" key="9">
    <source>
        <dbReference type="Pfam" id="PF17747"/>
    </source>
</evidence>
<comment type="subcellular location">
    <subcellularLocation>
        <location evidence="1">Nucleus</location>
    </subcellularLocation>
</comment>
<evidence type="ECO:0000256" key="4">
    <source>
        <dbReference type="ARBA" id="ARBA00022728"/>
    </source>
</evidence>
<evidence type="ECO:0000259" key="8">
    <source>
        <dbReference type="Pfam" id="PF08553"/>
    </source>
</evidence>
<dbReference type="Gene3D" id="1.10.287.660">
    <property type="entry name" value="Helix hairpin bin"/>
    <property type="match status" value="1"/>
</dbReference>
<feature type="compositionally biased region" description="Acidic residues" evidence="7">
    <location>
        <begin position="398"/>
        <end position="409"/>
    </location>
</feature>
<organism evidence="11 12">
    <name type="scientific">Kalmanozyma brasiliensis (strain GHG001)</name>
    <name type="common">Yeast</name>
    <name type="synonym">Pseudozyma brasiliensis</name>
    <dbReference type="NCBI Taxonomy" id="1365824"/>
    <lineage>
        <taxon>Eukaryota</taxon>
        <taxon>Fungi</taxon>
        <taxon>Dikarya</taxon>
        <taxon>Basidiomycota</taxon>
        <taxon>Ustilaginomycotina</taxon>
        <taxon>Ustilaginomycetes</taxon>
        <taxon>Ustilaginales</taxon>
        <taxon>Ustilaginaceae</taxon>
        <taxon>Kalmanozyma</taxon>
    </lineage>
</organism>
<dbReference type="Pfam" id="PF17748">
    <property type="entry name" value="VID27_N"/>
    <property type="match status" value="1"/>
</dbReference>
<evidence type="ECO:0000256" key="2">
    <source>
        <dbReference type="ARBA" id="ARBA00007002"/>
    </source>
</evidence>
<keyword evidence="4" id="KW-0747">Spliceosome</keyword>
<evidence type="ECO:0000256" key="5">
    <source>
        <dbReference type="ARBA" id="ARBA00023187"/>
    </source>
</evidence>
<dbReference type="Pfam" id="PF17747">
    <property type="entry name" value="VID27_PH"/>
    <property type="match status" value="1"/>
</dbReference>
<dbReference type="Proteomes" id="UP000019377">
    <property type="component" value="Unassembled WGS sequence"/>
</dbReference>
<dbReference type="OrthoDB" id="10251113at2759"/>
<dbReference type="Pfam" id="PF08553">
    <property type="entry name" value="VID27"/>
    <property type="match status" value="1"/>
</dbReference>
<dbReference type="OMA" id="CTERREY"/>
<dbReference type="FunFam" id="2.130.10.10:FF:000905">
    <property type="entry name" value="Unplaced genomic scaffold supercont1.13, whole genome shotgun sequence"/>
    <property type="match status" value="1"/>
</dbReference>
<dbReference type="eggNOG" id="KOG2395">
    <property type="taxonomic scope" value="Eukaryota"/>
</dbReference>
<dbReference type="InterPro" id="IPR013863">
    <property type="entry name" value="VID27_C"/>
</dbReference>
<feature type="region of interest" description="Disordered" evidence="7">
    <location>
        <begin position="974"/>
        <end position="1019"/>
    </location>
</feature>
<feature type="domain" description="Vacuolar import/degradation Vid27 C-terminal" evidence="8">
    <location>
        <begin position="435"/>
        <end position="775"/>
    </location>
</feature>
<dbReference type="AlphaFoldDB" id="V5E766"/>
<accession>V5E766</accession>
<evidence type="ECO:0000259" key="10">
    <source>
        <dbReference type="Pfam" id="PF17748"/>
    </source>
</evidence>
<keyword evidence="3" id="KW-0507">mRNA processing</keyword>
<dbReference type="eggNOG" id="KOG3068">
    <property type="taxonomic scope" value="Eukaryota"/>
</dbReference>
<name>V5E766_KALBG</name>
<dbReference type="InterPro" id="IPR011044">
    <property type="entry name" value="Quino_amine_DH_bsu"/>
</dbReference>
<feature type="compositionally biased region" description="Basic and acidic residues" evidence="7">
    <location>
        <begin position="986"/>
        <end position="1005"/>
    </location>
</feature>
<dbReference type="PANTHER" id="PTHR31913">
    <property type="entry name" value="VACUOLAR IMPORT AND DEGRADATION PROTEIN 27"/>
    <property type="match status" value="1"/>
</dbReference>
<dbReference type="InterPro" id="IPR040458">
    <property type="entry name" value="Vid27"/>
</dbReference>
<feature type="region of interest" description="Disordered" evidence="7">
    <location>
        <begin position="172"/>
        <end position="237"/>
    </location>
</feature>
<proteinExistence type="inferred from homology"/>
<feature type="region of interest" description="Disordered" evidence="7">
    <location>
        <begin position="371"/>
        <end position="429"/>
    </location>
</feature>
<gene>
    <name evidence="11" type="ORF">PSEUBRA_SCAF3g03628</name>
</gene>
<sequence>MFMLKSLFGKIWSDTNNQELIQIPAGALYLVRPSGPQGSRECIYEDAVLAVRRTTTPYHYQLVVTKAFQDSQPELVDQDEDDLEDERAFLIDEALGFRLSTRGKERTIVWRDFDGDEDDLLEFVIDSKQVNEVTITIFEITYLQCVYEHAFRTSHERATEEDLDRLRYKDEADQQLKREQRSELDKKLENAGIGSQSTSSSTPAAGAGSAAADKSGRGDKAVPGPPATVAPEADTAGPQIDDSKAVVSITADLYLYDLKSQYFLTQERKVDVKILEAGRFLFWLSIRGAGKVWLAQKVETDMNMNFSGEQTSAVWNYFTDDRQCFSWLLRFHEEEQYSNFQKGYSKVIYETQNEEPWAKAKSDERAYAETAYEQGEPMDVDEMSESEGDDMSVRTAREEEEEDEEDEVAAELGSKSEESAWPEESSSLLAGPSDVNSLLSVGYKFDRSFVARGDKIGVFRHTEDNKLEHDTTINNVGTPSGKGFRPLKMMLHNQDAQMVLMDPGNKNAIYNMDLEYGKIVDEWKIHDDVQINNVVANSKYAQMTAEKTMIGHSHNGIYRIDPRLSGNKLVDSEFKQYASKNDFSVAATDKKGRLAVASNKGDIRLFDSIGKNAKTALPALGDPIIGIDVSSDGRYIIATCKTYLLLIDTLIGQGRYEGQLGFDRPFPADSKPQPKRLTLLPSHVAYMGAPISFSAARFNTGTDSETSIVTSTGAYVVSWSFKDVLKNKLGSYVLKRYGGEVISDEHAYGSDQAIVVAFEHDVQMAKRSQLLKPTQCERWRGDVLREISRKVSKIQDFGLTDYEVRDLNDEINKLLREKAHWENQILALGGANYKRAVPSMGADAGVGRGGYKYFGRAKDLPGVKELFTASGKEDGEGAREERYQRFKGLPPSYYGDEDEDDGVLLEEEGRAEEAEWKERFLSVVQGLKTDLARGEEMDVSEEETSLGEIEVPSIPRPTPKPWKESMAAFAQSFNTAYTEPEPADATGKRPQEDAEEEGASKRLKGEQGQPIVPESAPAPSMGYSIFTAEDLQHPAVPDRAALEKMILKAKKRQLREEYIGA</sequence>
<feature type="domain" description="Vid27 N-terminal" evidence="10">
    <location>
        <begin position="1"/>
        <end position="165"/>
    </location>
</feature>
<dbReference type="GO" id="GO:0000974">
    <property type="term" value="C:Prp19 complex"/>
    <property type="evidence" value="ECO:0007669"/>
    <property type="project" value="UniProtKB-ARBA"/>
</dbReference>
<reference evidence="12" key="1">
    <citation type="journal article" date="2013" name="Genome Announc.">
        <title>Draft genome sequence of Pseudozyma brasiliensis sp. nov. strain GHG001, a high producer of endo-1,4-xylanase isolated from an insect pest of sugarcane.</title>
        <authorList>
            <person name="Oliveira J.V.D.C."/>
            <person name="dos Santos R.A.C."/>
            <person name="Borges T.A."/>
            <person name="Riano-Pachon D.M."/>
            <person name="Goldman G.H."/>
        </authorList>
    </citation>
    <scope>NUCLEOTIDE SEQUENCE [LARGE SCALE GENOMIC DNA]</scope>
    <source>
        <strain evidence="12">GHG001</strain>
    </source>
</reference>
<evidence type="ECO:0000256" key="7">
    <source>
        <dbReference type="SAM" id="MobiDB-lite"/>
    </source>
</evidence>
<keyword evidence="6" id="KW-0539">Nucleus</keyword>
<dbReference type="HOGENOM" id="CLU_007002_0_0_1"/>
<dbReference type="InterPro" id="IPR029012">
    <property type="entry name" value="Helix_hairpin_bin_sf"/>
</dbReference>
<feature type="compositionally biased region" description="Acidic residues" evidence="7">
    <location>
        <begin position="376"/>
        <end position="390"/>
    </location>
</feature>
<dbReference type="FunFam" id="1.10.287.660:FF:000001">
    <property type="entry name" value="pre-mRNA-splicing factor ISY1 homolog"/>
    <property type="match status" value="1"/>
</dbReference>
<protein>
    <recommendedName>
        <fullName evidence="13">Vacuolar import and degradation protein</fullName>
    </recommendedName>
</protein>
<dbReference type="GeneID" id="27420243"/>
<keyword evidence="12" id="KW-1185">Reference proteome</keyword>
<dbReference type="GO" id="GO:0071014">
    <property type="term" value="C:post-mRNA release spliceosomal complex"/>
    <property type="evidence" value="ECO:0007669"/>
    <property type="project" value="UniProtKB-ARBA"/>
</dbReference>
<feature type="domain" description="Vid27 PH-like" evidence="9">
    <location>
        <begin position="246"/>
        <end position="351"/>
    </location>
</feature>
<feature type="compositionally biased region" description="Low complexity" evidence="7">
    <location>
        <begin position="191"/>
        <end position="213"/>
    </location>
</feature>
<evidence type="ECO:0000256" key="6">
    <source>
        <dbReference type="ARBA" id="ARBA00023242"/>
    </source>
</evidence>
<dbReference type="SUPFAM" id="SSF140102">
    <property type="entry name" value="ISY1 domain-like"/>
    <property type="match status" value="1"/>
</dbReference>
<dbReference type="GO" id="GO:0005737">
    <property type="term" value="C:cytoplasm"/>
    <property type="evidence" value="ECO:0007669"/>
    <property type="project" value="TreeGrafter"/>
</dbReference>
<feature type="compositionally biased region" description="Basic and acidic residues" evidence="7">
    <location>
        <begin position="172"/>
        <end position="189"/>
    </location>
</feature>
<evidence type="ECO:0000313" key="11">
    <source>
        <dbReference type="EMBL" id="EST06101.1"/>
    </source>
</evidence>
<evidence type="ECO:0000256" key="1">
    <source>
        <dbReference type="ARBA" id="ARBA00004123"/>
    </source>
</evidence>